<gene>
    <name evidence="3" type="ORF">MM415A00401_0031</name>
    <name evidence="2" type="ORF">MM415B00765_0025</name>
    <name evidence="1" type="ORF">TM448A02097_0007</name>
    <name evidence="4" type="ORF">TM448B01032_0007</name>
</gene>
<organism evidence="1">
    <name type="scientific">viral metagenome</name>
    <dbReference type="NCBI Taxonomy" id="1070528"/>
    <lineage>
        <taxon>unclassified sequences</taxon>
        <taxon>metagenomes</taxon>
        <taxon>organismal metagenomes</taxon>
    </lineage>
</organism>
<evidence type="ECO:0000313" key="3">
    <source>
        <dbReference type="EMBL" id="QJA82519.1"/>
    </source>
</evidence>
<protein>
    <submittedName>
        <fullName evidence="1">Uncharacterized protein</fullName>
    </submittedName>
</protein>
<dbReference type="EMBL" id="MT144691">
    <property type="protein sequence ID" value="QJH97551.1"/>
    <property type="molecule type" value="Genomic_DNA"/>
</dbReference>
<evidence type="ECO:0000313" key="1">
    <source>
        <dbReference type="EMBL" id="QJA51406.1"/>
    </source>
</evidence>
<sequence length="243" mass="27070">MPRDTAHKHTSKDGFLIKPGLVPVGEPARRVETGEPQFGKPVFINGIPMRSPVPEVAATCKGNLLIIGSAPCVRDDLKRFDKTHRGDRMAVNDPAMHYTGSLEHLVSMHHEYFHCWLDFRYGHNYGNGKRVMTHSYRAGSGVDVAWSILNVGGTSGLYACMVGLALGYERIILAGMPMDNSGHYFDLAGPLTDFEHGNAIATVWKESRNNYFKDRVRSLSGRTREWLGEPNAGWLGYAWPPKE</sequence>
<dbReference type="EMBL" id="MT141473">
    <property type="protein sequence ID" value="QJA62525.1"/>
    <property type="molecule type" value="Genomic_DNA"/>
</dbReference>
<dbReference type="AlphaFoldDB" id="A0A6H1ZU01"/>
<dbReference type="EMBL" id="MT142489">
    <property type="protein sequence ID" value="QJA82519.1"/>
    <property type="molecule type" value="Genomic_DNA"/>
</dbReference>
<dbReference type="EMBL" id="MT144260">
    <property type="protein sequence ID" value="QJA51406.1"/>
    <property type="molecule type" value="Genomic_DNA"/>
</dbReference>
<evidence type="ECO:0000313" key="4">
    <source>
        <dbReference type="EMBL" id="QJH97551.1"/>
    </source>
</evidence>
<name>A0A6H1ZU01_9ZZZZ</name>
<reference evidence="1" key="1">
    <citation type="submission" date="2020-03" db="EMBL/GenBank/DDBJ databases">
        <title>The deep terrestrial virosphere.</title>
        <authorList>
            <person name="Holmfeldt K."/>
            <person name="Nilsson E."/>
            <person name="Simone D."/>
            <person name="Lopez-Fernandez M."/>
            <person name="Wu X."/>
            <person name="de Brujin I."/>
            <person name="Lundin D."/>
            <person name="Andersson A."/>
            <person name="Bertilsson S."/>
            <person name="Dopson M."/>
        </authorList>
    </citation>
    <scope>NUCLEOTIDE SEQUENCE</scope>
    <source>
        <strain evidence="3">MM415A00401</strain>
        <strain evidence="2">MM415B00765</strain>
        <strain evidence="1">TM448A02097</strain>
        <strain evidence="4">TM448B01032</strain>
    </source>
</reference>
<evidence type="ECO:0000313" key="2">
    <source>
        <dbReference type="EMBL" id="QJA62525.1"/>
    </source>
</evidence>
<accession>A0A6H1ZU01</accession>
<proteinExistence type="predicted"/>